<dbReference type="GO" id="GO:0016491">
    <property type="term" value="F:oxidoreductase activity"/>
    <property type="evidence" value="ECO:0007669"/>
    <property type="project" value="UniProtKB-KW"/>
</dbReference>
<dbReference type="GO" id="GO:0008270">
    <property type="term" value="F:zinc ion binding"/>
    <property type="evidence" value="ECO:0007669"/>
    <property type="project" value="InterPro"/>
</dbReference>
<dbReference type="InterPro" id="IPR036291">
    <property type="entry name" value="NAD(P)-bd_dom_sf"/>
</dbReference>
<dbReference type="SMART" id="SM00829">
    <property type="entry name" value="PKS_ER"/>
    <property type="match status" value="1"/>
</dbReference>
<organism evidence="8 9">
    <name type="scientific">Pseudonocardia halophobica</name>
    <dbReference type="NCBI Taxonomy" id="29401"/>
    <lineage>
        <taxon>Bacteria</taxon>
        <taxon>Bacillati</taxon>
        <taxon>Actinomycetota</taxon>
        <taxon>Actinomycetes</taxon>
        <taxon>Pseudonocardiales</taxon>
        <taxon>Pseudonocardiaceae</taxon>
        <taxon>Pseudonocardia</taxon>
    </lineage>
</organism>
<dbReference type="Pfam" id="PF08240">
    <property type="entry name" value="ADH_N"/>
    <property type="match status" value="1"/>
</dbReference>
<dbReference type="EMBL" id="BSFQ01000013">
    <property type="protein sequence ID" value="GLL12340.1"/>
    <property type="molecule type" value="Genomic_DNA"/>
</dbReference>
<reference evidence="8" key="2">
    <citation type="submission" date="2023-01" db="EMBL/GenBank/DDBJ databases">
        <authorList>
            <person name="Sun Q."/>
            <person name="Evtushenko L."/>
        </authorList>
    </citation>
    <scope>NUCLEOTIDE SEQUENCE</scope>
    <source>
        <strain evidence="8">VKM Ac-1069</strain>
    </source>
</reference>
<comment type="similarity">
    <text evidence="5">Belongs to the zinc-containing alcohol dehydrogenase family.</text>
</comment>
<comment type="caution">
    <text evidence="8">The sequence shown here is derived from an EMBL/GenBank/DDBJ whole genome shotgun (WGS) entry which is preliminary data.</text>
</comment>
<evidence type="ECO:0000259" key="7">
    <source>
        <dbReference type="SMART" id="SM00829"/>
    </source>
</evidence>
<dbReference type="CDD" id="cd08254">
    <property type="entry name" value="hydroxyacyl_CoA_DH"/>
    <property type="match status" value="1"/>
</dbReference>
<keyword evidence="2 5" id="KW-0479">Metal-binding</keyword>
<dbReference type="InterPro" id="IPR020843">
    <property type="entry name" value="ER"/>
</dbReference>
<keyword evidence="3 5" id="KW-0862">Zinc</keyword>
<proteinExistence type="inferred from homology"/>
<dbReference type="Pfam" id="PF00107">
    <property type="entry name" value="ADH_zinc_N"/>
    <property type="match status" value="1"/>
</dbReference>
<dbReference type="InterPro" id="IPR013149">
    <property type="entry name" value="ADH-like_C"/>
</dbReference>
<keyword evidence="4" id="KW-0560">Oxidoreductase</keyword>
<dbReference type="InterPro" id="IPR050129">
    <property type="entry name" value="Zn_alcohol_dh"/>
</dbReference>
<evidence type="ECO:0000256" key="5">
    <source>
        <dbReference type="RuleBase" id="RU361277"/>
    </source>
</evidence>
<dbReference type="InterPro" id="IPR011032">
    <property type="entry name" value="GroES-like_sf"/>
</dbReference>
<dbReference type="Proteomes" id="UP001143463">
    <property type="component" value="Unassembled WGS sequence"/>
</dbReference>
<sequence length="351" mass="35847">MPETMRPGTMRAARFHEPGRPLATESLPRPEPGPGEVLVQVRAAGVCGSDVHFAIEGSPVGFVPITLGHEVAGTVAELGPDVEGPEPGARVVVNAVLTDGTCPQCLAGRGSICAGRSLVGVHHDGGLAEFVAVPARALVPLPDDVPFDVGAIVTDAVATPFHALTDVARVRAGEAVAIVGVGGLGLHAVQIARLQGASPVIAVDPRASQRTRAVEVGADLVLEPGPAATEAVLAATGGAGVDVAAEFVGRQESIAGAAELLRPGGRLVVVGIGAEPIVLPPPVVFVRRELQVLGSYGFTAASIRSVLGLVTAGRLDLSRSITHRFPLEEADKALQTLHQKLGEPQRVVVVP</sequence>
<evidence type="ECO:0000256" key="2">
    <source>
        <dbReference type="ARBA" id="ARBA00022723"/>
    </source>
</evidence>
<dbReference type="PANTHER" id="PTHR43401:SF2">
    <property type="entry name" value="L-THREONINE 3-DEHYDROGENASE"/>
    <property type="match status" value="1"/>
</dbReference>
<name>A0A9W6NWF0_9PSEU</name>
<feature type="domain" description="Enoyl reductase (ER)" evidence="7">
    <location>
        <begin position="8"/>
        <end position="350"/>
    </location>
</feature>
<dbReference type="SUPFAM" id="SSF50129">
    <property type="entry name" value="GroES-like"/>
    <property type="match status" value="1"/>
</dbReference>
<keyword evidence="9" id="KW-1185">Reference proteome</keyword>
<protein>
    <submittedName>
        <fullName evidence="8">Alcohol dehydrogenase</fullName>
    </submittedName>
</protein>
<evidence type="ECO:0000256" key="6">
    <source>
        <dbReference type="SAM" id="MobiDB-lite"/>
    </source>
</evidence>
<dbReference type="Gene3D" id="3.90.180.10">
    <property type="entry name" value="Medium-chain alcohol dehydrogenases, catalytic domain"/>
    <property type="match status" value="1"/>
</dbReference>
<evidence type="ECO:0000256" key="3">
    <source>
        <dbReference type="ARBA" id="ARBA00022833"/>
    </source>
</evidence>
<dbReference type="PROSITE" id="PS00059">
    <property type="entry name" value="ADH_ZINC"/>
    <property type="match status" value="1"/>
</dbReference>
<dbReference type="PANTHER" id="PTHR43401">
    <property type="entry name" value="L-THREONINE 3-DEHYDROGENASE"/>
    <property type="match status" value="1"/>
</dbReference>
<dbReference type="InterPro" id="IPR013154">
    <property type="entry name" value="ADH-like_N"/>
</dbReference>
<dbReference type="AlphaFoldDB" id="A0A9W6NWF0"/>
<feature type="region of interest" description="Disordered" evidence="6">
    <location>
        <begin position="1"/>
        <end position="34"/>
    </location>
</feature>
<gene>
    <name evidence="8" type="ORF">GCM10017577_34810</name>
</gene>
<comment type="cofactor">
    <cofactor evidence="1 5">
        <name>Zn(2+)</name>
        <dbReference type="ChEBI" id="CHEBI:29105"/>
    </cofactor>
</comment>
<evidence type="ECO:0000313" key="9">
    <source>
        <dbReference type="Proteomes" id="UP001143463"/>
    </source>
</evidence>
<evidence type="ECO:0000313" key="8">
    <source>
        <dbReference type="EMBL" id="GLL12340.1"/>
    </source>
</evidence>
<accession>A0A9W6NWF0</accession>
<dbReference type="InterPro" id="IPR002328">
    <property type="entry name" value="ADH_Zn_CS"/>
</dbReference>
<dbReference type="SUPFAM" id="SSF51735">
    <property type="entry name" value="NAD(P)-binding Rossmann-fold domains"/>
    <property type="match status" value="1"/>
</dbReference>
<evidence type="ECO:0000256" key="4">
    <source>
        <dbReference type="ARBA" id="ARBA00023002"/>
    </source>
</evidence>
<reference evidence="8" key="1">
    <citation type="journal article" date="2014" name="Int. J. Syst. Evol. Microbiol.">
        <title>Complete genome sequence of Corynebacterium casei LMG S-19264T (=DSM 44701T), isolated from a smear-ripened cheese.</title>
        <authorList>
            <consortium name="US DOE Joint Genome Institute (JGI-PGF)"/>
            <person name="Walter F."/>
            <person name="Albersmeier A."/>
            <person name="Kalinowski J."/>
            <person name="Ruckert C."/>
        </authorList>
    </citation>
    <scope>NUCLEOTIDE SEQUENCE</scope>
    <source>
        <strain evidence="8">VKM Ac-1069</strain>
    </source>
</reference>
<dbReference type="Gene3D" id="3.40.50.720">
    <property type="entry name" value="NAD(P)-binding Rossmann-like Domain"/>
    <property type="match status" value="1"/>
</dbReference>
<dbReference type="RefSeq" id="WP_051737406.1">
    <property type="nucleotide sequence ID" value="NZ_BAAAUZ010000077.1"/>
</dbReference>
<evidence type="ECO:0000256" key="1">
    <source>
        <dbReference type="ARBA" id="ARBA00001947"/>
    </source>
</evidence>